<reference evidence="2" key="1">
    <citation type="journal article" date="2020" name="Stud. Mycol.">
        <title>101 Dothideomycetes genomes: a test case for predicting lifestyles and emergence of pathogens.</title>
        <authorList>
            <person name="Haridas S."/>
            <person name="Albert R."/>
            <person name="Binder M."/>
            <person name="Bloem J."/>
            <person name="Labutti K."/>
            <person name="Salamov A."/>
            <person name="Andreopoulos B."/>
            <person name="Baker S."/>
            <person name="Barry K."/>
            <person name="Bills G."/>
            <person name="Bluhm B."/>
            <person name="Cannon C."/>
            <person name="Castanera R."/>
            <person name="Culley D."/>
            <person name="Daum C."/>
            <person name="Ezra D."/>
            <person name="Gonzalez J."/>
            <person name="Henrissat B."/>
            <person name="Kuo A."/>
            <person name="Liang C."/>
            <person name="Lipzen A."/>
            <person name="Lutzoni F."/>
            <person name="Magnuson J."/>
            <person name="Mondo S."/>
            <person name="Nolan M."/>
            <person name="Ohm R."/>
            <person name="Pangilinan J."/>
            <person name="Park H.-J."/>
            <person name="Ramirez L."/>
            <person name="Alfaro M."/>
            <person name="Sun H."/>
            <person name="Tritt A."/>
            <person name="Yoshinaga Y."/>
            <person name="Zwiers L.-H."/>
            <person name="Turgeon B."/>
            <person name="Goodwin S."/>
            <person name="Spatafora J."/>
            <person name="Crous P."/>
            <person name="Grigoriev I."/>
        </authorList>
    </citation>
    <scope>NUCLEOTIDE SEQUENCE</scope>
    <source>
        <strain evidence="2">CBS 183.55</strain>
    </source>
</reference>
<evidence type="ECO:0000313" key="2">
    <source>
        <dbReference type="EMBL" id="KAF1930627.1"/>
    </source>
</evidence>
<sequence>MFFSRLAVLSTLPFLSLGMKKRAVPSNFALYGYGDGLGGFPLFYADGFAYIGEPAKSNSSDAATVAFSLGTDDVWIGNPNNTQLTNSTAATWSNVTFYVPDTTATDKRIGFLSSNASTDGAVETGFFFYGSTAVLIGSDGTLESSWYALKVGDRTHQLYWNDTSLGQVPVILRSIAPSSPPQSG</sequence>
<dbReference type="GeneID" id="54349609"/>
<dbReference type="OrthoDB" id="5230873at2759"/>
<evidence type="ECO:0000256" key="1">
    <source>
        <dbReference type="SAM" id="SignalP"/>
    </source>
</evidence>
<dbReference type="EMBL" id="ML978963">
    <property type="protein sequence ID" value="KAF1930627.1"/>
    <property type="molecule type" value="Genomic_DNA"/>
</dbReference>
<gene>
    <name evidence="2" type="ORF">M421DRAFT_418921</name>
</gene>
<name>A0A6A5RZE2_9PLEO</name>
<evidence type="ECO:0008006" key="4">
    <source>
        <dbReference type="Google" id="ProtNLM"/>
    </source>
</evidence>
<feature type="chain" id="PRO_5025583097" description="Concanavalin A-like lectin/glucanase" evidence="1">
    <location>
        <begin position="19"/>
        <end position="184"/>
    </location>
</feature>
<dbReference type="RefSeq" id="XP_033450875.1">
    <property type="nucleotide sequence ID" value="XM_033591941.1"/>
</dbReference>
<keyword evidence="3" id="KW-1185">Reference proteome</keyword>
<keyword evidence="1" id="KW-0732">Signal</keyword>
<dbReference type="Proteomes" id="UP000800082">
    <property type="component" value="Unassembled WGS sequence"/>
</dbReference>
<accession>A0A6A5RZE2</accession>
<organism evidence="2 3">
    <name type="scientific">Didymella exigua CBS 183.55</name>
    <dbReference type="NCBI Taxonomy" id="1150837"/>
    <lineage>
        <taxon>Eukaryota</taxon>
        <taxon>Fungi</taxon>
        <taxon>Dikarya</taxon>
        <taxon>Ascomycota</taxon>
        <taxon>Pezizomycotina</taxon>
        <taxon>Dothideomycetes</taxon>
        <taxon>Pleosporomycetidae</taxon>
        <taxon>Pleosporales</taxon>
        <taxon>Pleosporineae</taxon>
        <taxon>Didymellaceae</taxon>
        <taxon>Didymella</taxon>
    </lineage>
</organism>
<evidence type="ECO:0000313" key="3">
    <source>
        <dbReference type="Proteomes" id="UP000800082"/>
    </source>
</evidence>
<protein>
    <recommendedName>
        <fullName evidence="4">Concanavalin A-like lectin/glucanase</fullName>
    </recommendedName>
</protein>
<feature type="signal peptide" evidence="1">
    <location>
        <begin position="1"/>
        <end position="18"/>
    </location>
</feature>
<dbReference type="AlphaFoldDB" id="A0A6A5RZE2"/>
<proteinExistence type="predicted"/>